<gene>
    <name evidence="2" type="ORF">DYE48_10535</name>
</gene>
<feature type="transmembrane region" description="Helical" evidence="1">
    <location>
        <begin position="12"/>
        <end position="29"/>
    </location>
</feature>
<evidence type="ECO:0008006" key="4">
    <source>
        <dbReference type="Google" id="ProtNLM"/>
    </source>
</evidence>
<accession>A0A3E0J866</accession>
<keyword evidence="1" id="KW-1133">Transmembrane helix</keyword>
<evidence type="ECO:0000256" key="1">
    <source>
        <dbReference type="SAM" id="Phobius"/>
    </source>
</evidence>
<keyword evidence="1" id="KW-0472">Membrane</keyword>
<dbReference type="Proteomes" id="UP000256305">
    <property type="component" value="Unassembled WGS sequence"/>
</dbReference>
<feature type="transmembrane region" description="Helical" evidence="1">
    <location>
        <begin position="74"/>
        <end position="96"/>
    </location>
</feature>
<sequence length="146" mass="17654">MKVAELFGKIIIRFGFFILHVFFFILVFVQRYHFLFLFLMVVLEKKLLVRLVFCFQRFNGSFIQIDLRFDDLQIFRIEHFFIHFAFTLFPFINILFENYQIVTTAQFPVMLQISAITPYLVLDKTYATNEGNIIIWRCLQICKQKI</sequence>
<proteinExistence type="predicted"/>
<feature type="transmembrane region" description="Helical" evidence="1">
    <location>
        <begin position="35"/>
        <end position="53"/>
    </location>
</feature>
<organism evidence="2 3">
    <name type="scientific">Halobacillus trueperi</name>
    <dbReference type="NCBI Taxonomy" id="156205"/>
    <lineage>
        <taxon>Bacteria</taxon>
        <taxon>Bacillati</taxon>
        <taxon>Bacillota</taxon>
        <taxon>Bacilli</taxon>
        <taxon>Bacillales</taxon>
        <taxon>Bacillaceae</taxon>
        <taxon>Halobacillus</taxon>
    </lineage>
</organism>
<name>A0A3E0J866_9BACI</name>
<keyword evidence="1" id="KW-0812">Transmembrane</keyword>
<protein>
    <recommendedName>
        <fullName evidence="4">Transmembrane protein</fullName>
    </recommendedName>
</protein>
<dbReference type="AlphaFoldDB" id="A0A3E0J866"/>
<reference evidence="2 3" key="1">
    <citation type="submission" date="2018-08" db="EMBL/GenBank/DDBJ databases">
        <title>Genome sequence of Halobacillus trueperi KCTC 3686.</title>
        <authorList>
            <person name="Cho K.H."/>
            <person name="Kwak M.-J."/>
            <person name="Kim B.-Y."/>
            <person name="Chun J."/>
        </authorList>
    </citation>
    <scope>NUCLEOTIDE SEQUENCE [LARGE SCALE GENOMIC DNA]</scope>
    <source>
        <strain evidence="2 3">KCTC 3686</strain>
    </source>
</reference>
<dbReference type="EMBL" id="QUAE01000007">
    <property type="protein sequence ID" value="REJ09148.1"/>
    <property type="molecule type" value="Genomic_DNA"/>
</dbReference>
<keyword evidence="3" id="KW-1185">Reference proteome</keyword>
<comment type="caution">
    <text evidence="2">The sequence shown here is derived from an EMBL/GenBank/DDBJ whole genome shotgun (WGS) entry which is preliminary data.</text>
</comment>
<evidence type="ECO:0000313" key="2">
    <source>
        <dbReference type="EMBL" id="REJ09148.1"/>
    </source>
</evidence>
<evidence type="ECO:0000313" key="3">
    <source>
        <dbReference type="Proteomes" id="UP000256305"/>
    </source>
</evidence>